<feature type="coiled-coil region" evidence="1">
    <location>
        <begin position="193"/>
        <end position="220"/>
    </location>
</feature>
<comment type="caution">
    <text evidence="2">The sequence shown here is derived from an EMBL/GenBank/DDBJ whole genome shotgun (WGS) entry which is preliminary data.</text>
</comment>
<gene>
    <name evidence="2" type="ORF">C2846_03370</name>
</gene>
<protein>
    <submittedName>
        <fullName evidence="2">Uncharacterized protein</fullName>
    </submittedName>
</protein>
<keyword evidence="1" id="KW-0175">Coiled coil</keyword>
<dbReference type="OrthoDB" id="7074710at2"/>
<evidence type="ECO:0000313" key="3">
    <source>
        <dbReference type="Proteomes" id="UP000265745"/>
    </source>
</evidence>
<sequence length="249" mass="27186">MQKRPSYNVNPALPPLERSANLTAADGWRESITSAAGQFSHDAALNKALTVHGSLVGALDALETVRQTRNPEHTPAQHLGEVQRQARKLSEVYIKRAQEALNELDQRITRADSEIAERIGVGRADPADGGEIRAILRSLEPEERHRAILNAIEQGDTATLAAVWHGRPLTVGLEPSAMEGLKQRASATHAPDLLQFKQSLHKARNLVDEASREVLLLSDKAAGNPVAQKQFADQVVQADMAMAELARRM</sequence>
<evidence type="ECO:0000313" key="2">
    <source>
        <dbReference type="EMBL" id="RHW22678.1"/>
    </source>
</evidence>
<dbReference type="AlphaFoldDB" id="A0A396S156"/>
<reference evidence="2 3" key="1">
    <citation type="submission" date="2018-06" db="EMBL/GenBank/DDBJ databases">
        <title>Pseudomonas jilinensis sp. nov., isolated from the production water of Jilin Oilfield in China.</title>
        <authorList>
            <person name="Wang J."/>
        </authorList>
    </citation>
    <scope>NUCLEOTIDE SEQUENCE [LARGE SCALE GENOMIC DNA]</scope>
    <source>
        <strain evidence="2 3">JS15-10A1</strain>
    </source>
</reference>
<keyword evidence="3" id="KW-1185">Reference proteome</keyword>
<dbReference type="RefSeq" id="WP_119700659.1">
    <property type="nucleotide sequence ID" value="NZ_QJSA01000002.1"/>
</dbReference>
<dbReference type="EMBL" id="QJSA01000002">
    <property type="protein sequence ID" value="RHW22678.1"/>
    <property type="molecule type" value="Genomic_DNA"/>
</dbReference>
<name>A0A396S156_9PSED</name>
<evidence type="ECO:0000256" key="1">
    <source>
        <dbReference type="SAM" id="Coils"/>
    </source>
</evidence>
<organism evidence="2 3">
    <name type="scientific">Pseudomonas jilinensis</name>
    <dbReference type="NCBI Taxonomy" id="2078689"/>
    <lineage>
        <taxon>Bacteria</taxon>
        <taxon>Pseudomonadati</taxon>
        <taxon>Pseudomonadota</taxon>
        <taxon>Gammaproteobacteria</taxon>
        <taxon>Pseudomonadales</taxon>
        <taxon>Pseudomonadaceae</taxon>
        <taxon>Pseudomonas</taxon>
    </lineage>
</organism>
<accession>A0A396S156</accession>
<proteinExistence type="predicted"/>
<dbReference type="Proteomes" id="UP000265745">
    <property type="component" value="Unassembled WGS sequence"/>
</dbReference>